<dbReference type="Proteomes" id="UP000193827">
    <property type="component" value="Unassembled WGS sequence"/>
</dbReference>
<reference evidence="1 2" key="1">
    <citation type="submission" date="2017-03" db="EMBL/GenBank/DDBJ databases">
        <authorList>
            <person name="Afonso C.L."/>
            <person name="Miller P.J."/>
            <person name="Scott M.A."/>
            <person name="Spackman E."/>
            <person name="Goraichik I."/>
            <person name="Dimitrov K.M."/>
            <person name="Suarez D.L."/>
            <person name="Swayne D.E."/>
        </authorList>
    </citation>
    <scope>NUCLEOTIDE SEQUENCE [LARGE SCALE GENOMIC DNA]</scope>
    <source>
        <strain evidence="1 2">CECT 8287</strain>
    </source>
</reference>
<gene>
    <name evidence="1" type="ORF">PEL8287_03434</name>
</gene>
<dbReference type="OrthoDB" id="7773807at2"/>
<dbReference type="AlphaFoldDB" id="A0A1Y5TIH0"/>
<organism evidence="1 2">
    <name type="scientific">Roseovarius litorisediminis</name>
    <dbReference type="NCBI Taxonomy" id="1312363"/>
    <lineage>
        <taxon>Bacteria</taxon>
        <taxon>Pseudomonadati</taxon>
        <taxon>Pseudomonadota</taxon>
        <taxon>Alphaproteobacteria</taxon>
        <taxon>Rhodobacterales</taxon>
        <taxon>Roseobacteraceae</taxon>
        <taxon>Roseovarius</taxon>
    </lineage>
</organism>
<dbReference type="EMBL" id="FWFL01000010">
    <property type="protein sequence ID" value="SLN62736.1"/>
    <property type="molecule type" value="Genomic_DNA"/>
</dbReference>
<dbReference type="RefSeq" id="WP_085893633.1">
    <property type="nucleotide sequence ID" value="NZ_FWFL01000010.1"/>
</dbReference>
<evidence type="ECO:0000313" key="2">
    <source>
        <dbReference type="Proteomes" id="UP000193827"/>
    </source>
</evidence>
<keyword evidence="2" id="KW-1185">Reference proteome</keyword>
<evidence type="ECO:0000313" key="1">
    <source>
        <dbReference type="EMBL" id="SLN62736.1"/>
    </source>
</evidence>
<proteinExistence type="predicted"/>
<dbReference type="PROSITE" id="PS51257">
    <property type="entry name" value="PROKAR_LIPOPROTEIN"/>
    <property type="match status" value="1"/>
</dbReference>
<sequence>MRILVTVLVVSSLMLTGCSRLRDSRANPANWFGKSTSRPVAETQAGQNNPLIEEETGIFSRRKKAKVYTGTPVDQITSLSVEKTSEGAIISVIGLSQLQGAYNVKLTSDTDGEPVNGVLTYTLKAVQPQDQPQGAQRSRTIHAARFVSNGTLEKVTTINVRAARNVQTTRR</sequence>
<protein>
    <recommendedName>
        <fullName evidence="3">Lipoprotein</fullName>
    </recommendedName>
</protein>
<evidence type="ECO:0008006" key="3">
    <source>
        <dbReference type="Google" id="ProtNLM"/>
    </source>
</evidence>
<accession>A0A1Y5TIH0</accession>
<name>A0A1Y5TIH0_9RHOB</name>